<dbReference type="Proteomes" id="UP000572635">
    <property type="component" value="Unassembled WGS sequence"/>
</dbReference>
<dbReference type="SUPFAM" id="SSF48452">
    <property type="entry name" value="TPR-like"/>
    <property type="match status" value="1"/>
</dbReference>
<dbReference type="InterPro" id="IPR010982">
    <property type="entry name" value="Lambda_DNA-bd_dom_sf"/>
</dbReference>
<protein>
    <submittedName>
        <fullName evidence="2">Transcriptional regulator with XRE-family HTH domain</fullName>
    </submittedName>
</protein>
<gene>
    <name evidence="2" type="ORF">HDA36_005266</name>
</gene>
<dbReference type="GO" id="GO:0003677">
    <property type="term" value="F:DNA binding"/>
    <property type="evidence" value="ECO:0007669"/>
    <property type="project" value="InterPro"/>
</dbReference>
<dbReference type="InterPro" id="IPR001387">
    <property type="entry name" value="Cro/C1-type_HTH"/>
</dbReference>
<dbReference type="AlphaFoldDB" id="A0A7W8QRB9"/>
<dbReference type="CDD" id="cd00093">
    <property type="entry name" value="HTH_XRE"/>
    <property type="match status" value="1"/>
</dbReference>
<dbReference type="EMBL" id="JACHDB010000001">
    <property type="protein sequence ID" value="MBB5435182.1"/>
    <property type="molecule type" value="Genomic_DNA"/>
</dbReference>
<evidence type="ECO:0000259" key="1">
    <source>
        <dbReference type="PROSITE" id="PS50943"/>
    </source>
</evidence>
<dbReference type="SMART" id="SM00530">
    <property type="entry name" value="HTH_XRE"/>
    <property type="match status" value="1"/>
</dbReference>
<evidence type="ECO:0000313" key="2">
    <source>
        <dbReference type="EMBL" id="MBB5435182.1"/>
    </source>
</evidence>
<keyword evidence="3" id="KW-1185">Reference proteome</keyword>
<organism evidence="2 3">
    <name type="scientific">Nocardiopsis composta</name>
    <dbReference type="NCBI Taxonomy" id="157465"/>
    <lineage>
        <taxon>Bacteria</taxon>
        <taxon>Bacillati</taxon>
        <taxon>Actinomycetota</taxon>
        <taxon>Actinomycetes</taxon>
        <taxon>Streptosporangiales</taxon>
        <taxon>Nocardiopsidaceae</taxon>
        <taxon>Nocardiopsis</taxon>
    </lineage>
</organism>
<dbReference type="Gene3D" id="1.25.40.10">
    <property type="entry name" value="Tetratricopeptide repeat domain"/>
    <property type="match status" value="1"/>
</dbReference>
<dbReference type="SUPFAM" id="SSF47413">
    <property type="entry name" value="lambda repressor-like DNA-binding domains"/>
    <property type="match status" value="1"/>
</dbReference>
<dbReference type="Pfam" id="PF01381">
    <property type="entry name" value="HTH_3"/>
    <property type="match status" value="1"/>
</dbReference>
<dbReference type="PROSITE" id="PS50943">
    <property type="entry name" value="HTH_CROC1"/>
    <property type="match status" value="1"/>
</dbReference>
<proteinExistence type="predicted"/>
<accession>A0A7W8QRB9</accession>
<sequence>MDAPSGIGERIARHRAHRGLTQEALAHSAGVSIDVVRRLEQGTRRTARLSTLASLARALDCDVATLLRPDASEPPRGDGIGLYGIRRVLTAPGVLPGFADFCDDTADTPDLAALRASAAHVWRLYQDGGYDAVSRLLPDLITDARNAARELAAADQAAAFGMLATACQASAGVAITLGQEDLAFIAVERAVSAAEQCGDPLHQASAANFLSWIYRRHGRLAEAEEVAVRAAEQCEPAWLSSSPEQVSVFGGLLLNAAGAAARAGRAQRSRDLSATARAAAARAGRDRVDQWVVFGPSVAAMNEVNNAVEYGDLDEARHLADVVPVQKAGVPATWSARYLLNVAQVQVEQRRAADAHATLQQVRALAPEWIRYHPQARTLVIHLLDRKGRPPKGLRELASHLQI</sequence>
<dbReference type="Gene3D" id="1.10.260.40">
    <property type="entry name" value="lambda repressor-like DNA-binding domains"/>
    <property type="match status" value="1"/>
</dbReference>
<reference evidence="2 3" key="1">
    <citation type="submission" date="2020-08" db="EMBL/GenBank/DDBJ databases">
        <title>Sequencing the genomes of 1000 actinobacteria strains.</title>
        <authorList>
            <person name="Klenk H.-P."/>
        </authorList>
    </citation>
    <scope>NUCLEOTIDE SEQUENCE [LARGE SCALE GENOMIC DNA]</scope>
    <source>
        <strain evidence="2 3">DSM 44551</strain>
    </source>
</reference>
<dbReference type="RefSeq" id="WP_184396728.1">
    <property type="nucleotide sequence ID" value="NZ_BAAAJD010000105.1"/>
</dbReference>
<dbReference type="InterPro" id="IPR011990">
    <property type="entry name" value="TPR-like_helical_dom_sf"/>
</dbReference>
<feature type="domain" description="HTH cro/C1-type" evidence="1">
    <location>
        <begin position="11"/>
        <end position="66"/>
    </location>
</feature>
<comment type="caution">
    <text evidence="2">The sequence shown here is derived from an EMBL/GenBank/DDBJ whole genome shotgun (WGS) entry which is preliminary data.</text>
</comment>
<name>A0A7W8QRB9_9ACTN</name>
<evidence type="ECO:0000313" key="3">
    <source>
        <dbReference type="Proteomes" id="UP000572635"/>
    </source>
</evidence>